<comment type="caution">
    <text evidence="8">The sequence shown here is derived from an EMBL/GenBank/DDBJ whole genome shotgun (WGS) entry which is preliminary data.</text>
</comment>
<dbReference type="PANTHER" id="PTHR10030:SF37">
    <property type="entry name" value="ALPHA-L-FUCOSIDASE-RELATED"/>
    <property type="match status" value="1"/>
</dbReference>
<evidence type="ECO:0000313" key="9">
    <source>
        <dbReference type="Proteomes" id="UP000886722"/>
    </source>
</evidence>
<evidence type="ECO:0000256" key="4">
    <source>
        <dbReference type="ARBA" id="ARBA00022801"/>
    </source>
</evidence>
<dbReference type="AlphaFoldDB" id="A0A9D1GER5"/>
<dbReference type="GO" id="GO:0006004">
    <property type="term" value="P:fucose metabolic process"/>
    <property type="evidence" value="ECO:0007669"/>
    <property type="project" value="TreeGrafter"/>
</dbReference>
<proteinExistence type="inferred from homology"/>
<evidence type="ECO:0000259" key="6">
    <source>
        <dbReference type="Pfam" id="PF01120"/>
    </source>
</evidence>
<reference evidence="8" key="1">
    <citation type="submission" date="2020-10" db="EMBL/GenBank/DDBJ databases">
        <authorList>
            <person name="Gilroy R."/>
        </authorList>
    </citation>
    <scope>NUCLEOTIDE SEQUENCE</scope>
    <source>
        <strain evidence="8">21143</strain>
    </source>
</reference>
<reference evidence="8" key="2">
    <citation type="journal article" date="2021" name="PeerJ">
        <title>Extensive microbial diversity within the chicken gut microbiome revealed by metagenomics and culture.</title>
        <authorList>
            <person name="Gilroy R."/>
            <person name="Ravi A."/>
            <person name="Getino M."/>
            <person name="Pursley I."/>
            <person name="Horton D.L."/>
            <person name="Alikhan N.F."/>
            <person name="Baker D."/>
            <person name="Gharbi K."/>
            <person name="Hall N."/>
            <person name="Watson M."/>
            <person name="Adriaenssens E.M."/>
            <person name="Foster-Nyarko E."/>
            <person name="Jarju S."/>
            <person name="Secka A."/>
            <person name="Antonio M."/>
            <person name="Oren A."/>
            <person name="Chaudhuri R.R."/>
            <person name="La Ragione R."/>
            <person name="Hildebrand F."/>
            <person name="Pallen M.J."/>
        </authorList>
    </citation>
    <scope>NUCLEOTIDE SEQUENCE</scope>
    <source>
        <strain evidence="8">21143</strain>
    </source>
</reference>
<comment type="similarity">
    <text evidence="1">Belongs to the glycosyl hydrolase 29 family.</text>
</comment>
<accession>A0A9D1GER5</accession>
<evidence type="ECO:0000313" key="8">
    <source>
        <dbReference type="EMBL" id="HIT39782.1"/>
    </source>
</evidence>
<dbReference type="Pfam" id="PF01120">
    <property type="entry name" value="Alpha_L_fucos"/>
    <property type="match status" value="1"/>
</dbReference>
<dbReference type="SUPFAM" id="SSF51445">
    <property type="entry name" value="(Trans)glycosidases"/>
    <property type="match status" value="1"/>
</dbReference>
<organism evidence="8 9">
    <name type="scientific">Candidatus Caccoplasma intestinavium</name>
    <dbReference type="NCBI Taxonomy" id="2840716"/>
    <lineage>
        <taxon>Bacteria</taxon>
        <taxon>Pseudomonadati</taxon>
        <taxon>Bacteroidota</taxon>
        <taxon>Bacteroidia</taxon>
        <taxon>Bacteroidales</taxon>
        <taxon>Bacteroidaceae</taxon>
        <taxon>Bacteroidaceae incertae sedis</taxon>
        <taxon>Candidatus Caccoplasma</taxon>
    </lineage>
</organism>
<dbReference type="GO" id="GO:0016139">
    <property type="term" value="P:glycoside catabolic process"/>
    <property type="evidence" value="ECO:0007669"/>
    <property type="project" value="TreeGrafter"/>
</dbReference>
<dbReference type="GO" id="GO:0005764">
    <property type="term" value="C:lysosome"/>
    <property type="evidence" value="ECO:0007669"/>
    <property type="project" value="TreeGrafter"/>
</dbReference>
<feature type="domain" description="Alpha-L-fucosidase C-terminal" evidence="7">
    <location>
        <begin position="502"/>
        <end position="569"/>
    </location>
</feature>
<dbReference type="Proteomes" id="UP000886722">
    <property type="component" value="Unassembled WGS sequence"/>
</dbReference>
<dbReference type="Pfam" id="PF16757">
    <property type="entry name" value="Fucosidase_C"/>
    <property type="match status" value="1"/>
</dbReference>
<evidence type="ECO:0000256" key="3">
    <source>
        <dbReference type="ARBA" id="ARBA00022729"/>
    </source>
</evidence>
<keyword evidence="3" id="KW-0732">Signal</keyword>
<dbReference type="EC" id="3.2.1.51" evidence="2"/>
<dbReference type="InterPro" id="IPR031919">
    <property type="entry name" value="Fucosidase_C"/>
</dbReference>
<dbReference type="EMBL" id="DVKT01000053">
    <property type="protein sequence ID" value="HIT39782.1"/>
    <property type="molecule type" value="Genomic_DNA"/>
</dbReference>
<evidence type="ECO:0000256" key="2">
    <source>
        <dbReference type="ARBA" id="ARBA00012662"/>
    </source>
</evidence>
<protein>
    <recommendedName>
        <fullName evidence="2">alpha-L-fucosidase</fullName>
        <ecNumber evidence="2">3.2.1.51</ecNumber>
    </recommendedName>
</protein>
<sequence>MKYSGLTTLFIGLFFGYGVASARMVVKADSLELPASLSLPSLPDTLPAASVPLGNRHDYPEEKSDFPMWKGPFGPTWDSISAPYPDEVEWLRQAKFGFWVHFGPQAVGECGDWYARRLYQRDYPAYEAHLKKYGHPSQAGYKDVLRTWNPDKLDPAAYTRLFYEAGARYLFILGVHHDNYDLWNSRYQPWNSVNIGPHRDLLGEWATAIRRQGMHFGITFHHEYSWWWWQTAFECDSTGPYAGVPYDGRLVYESARGKWWEPYPLQWLYGISLREYKTMDEFVNRPEEGIFARHRDYARWYTTQWALRIEDAIEKYDPDFIYTDGNTLQPFCGIRTGTGTKSDAAQRVIASYYNRAVKKHGEIDVFSIVKFHPAGRRGIVTTFENTFPKEIKRDQMWIGEVPVGDWFYTEGIDYNATSVVRYLLECVSRDGNCAVNIPIRPDGSLDEACVDMLREIGDWTRINGCGIYGSRAWRVWGESPMTPATKLQRGKLGNRQAEIPFTTGDFRFTLGADSAVYAYCMKVPHDRELLVIRSLGQDAGRVDSVSLLGCDMPVEWRQTRDALIIRCPAGMDRYRITATFRVEVCE</sequence>
<dbReference type="SMART" id="SM00812">
    <property type="entry name" value="Alpha_L_fucos"/>
    <property type="match status" value="1"/>
</dbReference>
<dbReference type="GO" id="GO:0004560">
    <property type="term" value="F:alpha-L-fucosidase activity"/>
    <property type="evidence" value="ECO:0007669"/>
    <property type="project" value="InterPro"/>
</dbReference>
<dbReference type="Gene3D" id="2.60.40.1180">
    <property type="entry name" value="Golgi alpha-mannosidase II"/>
    <property type="match status" value="1"/>
</dbReference>
<name>A0A9D1GER5_9BACT</name>
<dbReference type="Gene3D" id="3.20.20.80">
    <property type="entry name" value="Glycosidases"/>
    <property type="match status" value="1"/>
</dbReference>
<evidence type="ECO:0000259" key="7">
    <source>
        <dbReference type="Pfam" id="PF16757"/>
    </source>
</evidence>
<feature type="domain" description="Glycoside hydrolase family 29 N-terminal" evidence="6">
    <location>
        <begin position="72"/>
        <end position="464"/>
    </location>
</feature>
<keyword evidence="5" id="KW-0326">Glycosidase</keyword>
<dbReference type="PANTHER" id="PTHR10030">
    <property type="entry name" value="ALPHA-L-FUCOSIDASE"/>
    <property type="match status" value="1"/>
</dbReference>
<dbReference type="InterPro" id="IPR013780">
    <property type="entry name" value="Glyco_hydro_b"/>
</dbReference>
<dbReference type="InterPro" id="IPR000933">
    <property type="entry name" value="Glyco_hydro_29"/>
</dbReference>
<keyword evidence="4" id="KW-0378">Hydrolase</keyword>
<evidence type="ECO:0000256" key="5">
    <source>
        <dbReference type="ARBA" id="ARBA00023295"/>
    </source>
</evidence>
<dbReference type="InterPro" id="IPR057739">
    <property type="entry name" value="Glyco_hydro_29_N"/>
</dbReference>
<dbReference type="InterPro" id="IPR017853">
    <property type="entry name" value="GH"/>
</dbReference>
<gene>
    <name evidence="8" type="ORF">IAD06_07070</name>
</gene>
<evidence type="ECO:0000256" key="1">
    <source>
        <dbReference type="ARBA" id="ARBA00007951"/>
    </source>
</evidence>